<dbReference type="PANTHER" id="PTHR31649:SF1">
    <property type="entry name" value="FARNESOIC ACID O-METHYL TRANSFERASE DOMAIN-CONTAINING PROTEIN"/>
    <property type="match status" value="1"/>
</dbReference>
<reference evidence="1 2" key="1">
    <citation type="journal article" date="2019" name="Gigascience">
        <title>Whole-genome sequence of the oriental lung fluke Paragonimus westermani.</title>
        <authorList>
            <person name="Oey H."/>
            <person name="Zakrzewski M."/>
            <person name="Narain K."/>
            <person name="Devi K.R."/>
            <person name="Agatsuma T."/>
            <person name="Nawaratna S."/>
            <person name="Gobert G.N."/>
            <person name="Jones M.K."/>
            <person name="Ragan M.A."/>
            <person name="McManus D.P."/>
            <person name="Krause L."/>
        </authorList>
    </citation>
    <scope>NUCLEOTIDE SEQUENCE [LARGE SCALE GENOMIC DNA]</scope>
    <source>
        <strain evidence="1 2">IND2009</strain>
    </source>
</reference>
<comment type="caution">
    <text evidence="1">The sequence shown here is derived from an EMBL/GenBank/DDBJ whole genome shotgun (WGS) entry which is preliminary data.</text>
</comment>
<dbReference type="InterPro" id="IPR006616">
    <property type="entry name" value="DM9_repeat"/>
</dbReference>
<dbReference type="EMBL" id="QNGE01000609">
    <property type="protein sequence ID" value="KAA3679865.1"/>
    <property type="molecule type" value="Genomic_DNA"/>
</dbReference>
<accession>A0A5J4NW43</accession>
<evidence type="ECO:0000313" key="2">
    <source>
        <dbReference type="Proteomes" id="UP000324629"/>
    </source>
</evidence>
<name>A0A5J4NW43_9TREM</name>
<gene>
    <name evidence="1" type="ORF">DEA37_0000625</name>
</gene>
<dbReference type="Pfam" id="PF11901">
    <property type="entry name" value="DM9"/>
    <property type="match status" value="1"/>
</dbReference>
<sequence length="197" mass="21417">MRGSPVPSKNISIHMHVSSVVTSANQQTIHRRQSETFVLITSMAKVGHGYQIGLSWIPDRDGHVPANAISISPDIFVARVHQSGDLVPAKVVSRYNKAYCAHSELEHEHTSYEVLCDTCAPGTRSCYKWEHASGGQVPKRAIVGGLTSNGSPLYIAKAEINFEPAIGKVPEGGSCGYFPYGGKEHKSDQYDVLVLDK</sequence>
<keyword evidence="2" id="KW-1185">Reference proteome</keyword>
<organism evidence="1 2">
    <name type="scientific">Paragonimus westermani</name>
    <dbReference type="NCBI Taxonomy" id="34504"/>
    <lineage>
        <taxon>Eukaryota</taxon>
        <taxon>Metazoa</taxon>
        <taxon>Spiralia</taxon>
        <taxon>Lophotrochozoa</taxon>
        <taxon>Platyhelminthes</taxon>
        <taxon>Trematoda</taxon>
        <taxon>Digenea</taxon>
        <taxon>Plagiorchiida</taxon>
        <taxon>Troglotremata</taxon>
        <taxon>Troglotrematidae</taxon>
        <taxon>Paragonimus</taxon>
    </lineage>
</organism>
<evidence type="ECO:0000313" key="1">
    <source>
        <dbReference type="EMBL" id="KAA3679865.1"/>
    </source>
</evidence>
<protein>
    <submittedName>
        <fullName evidence="1">Uncharacterized protein</fullName>
    </submittedName>
</protein>
<dbReference type="Proteomes" id="UP000324629">
    <property type="component" value="Unassembled WGS sequence"/>
</dbReference>
<dbReference type="AlphaFoldDB" id="A0A5J4NW43"/>
<dbReference type="PANTHER" id="PTHR31649">
    <property type="entry name" value="AGAP009604-PA"/>
    <property type="match status" value="1"/>
</dbReference>
<proteinExistence type="predicted"/>
<dbReference type="SMART" id="SM00696">
    <property type="entry name" value="DM9"/>
    <property type="match status" value="2"/>
</dbReference>